<dbReference type="RefSeq" id="WP_161104516.1">
    <property type="nucleotide sequence ID" value="NZ_JBHLYI010000007.1"/>
</dbReference>
<dbReference type="SUPFAM" id="SSF55718">
    <property type="entry name" value="SCP-like"/>
    <property type="match status" value="1"/>
</dbReference>
<dbReference type="OrthoDB" id="5243187at2"/>
<gene>
    <name evidence="2" type="ORF">GQ466_20010</name>
</gene>
<dbReference type="AlphaFoldDB" id="A0A6I4WEM3"/>
<evidence type="ECO:0000313" key="3">
    <source>
        <dbReference type="Proteomes" id="UP000431901"/>
    </source>
</evidence>
<proteinExistence type="predicted"/>
<dbReference type="Pfam" id="PF02036">
    <property type="entry name" value="SCP2"/>
    <property type="match status" value="1"/>
</dbReference>
<reference evidence="2 3" key="1">
    <citation type="submission" date="2019-12" db="EMBL/GenBank/DDBJ databases">
        <title>Nocardia macrotermitis sp. nov. and Nocardia aurantia sp. nov., isolated from the gut of the fungus growing-termite Macrotermes natalensis.</title>
        <authorList>
            <person name="Christine B."/>
            <person name="Rene B."/>
        </authorList>
    </citation>
    <scope>NUCLEOTIDE SEQUENCE [LARGE SCALE GENOMIC DNA]</scope>
    <source>
        <strain evidence="2 3">DSM 102126</strain>
    </source>
</reference>
<sequence length="148" mass="16346">MSDALNALLDQIGTPKQLRELLAIEGVDDAFLEGFLQQAGAAPALDRIFGVMAERFSPERAGGRSGVVQWVVRMPDGDLPYRFAYGPHGATAERGTARRADVRLTVTAPVLVRLCAGRLNVVRALRERTLRFRGNPLVAARLPRWFDY</sequence>
<dbReference type="Proteomes" id="UP000431901">
    <property type="component" value="Unassembled WGS sequence"/>
</dbReference>
<evidence type="ECO:0000259" key="1">
    <source>
        <dbReference type="Pfam" id="PF02036"/>
    </source>
</evidence>
<keyword evidence="3" id="KW-1185">Reference proteome</keyword>
<organism evidence="2 3">
    <name type="scientific">Actinomadura rayongensis</name>
    <dbReference type="NCBI Taxonomy" id="1429076"/>
    <lineage>
        <taxon>Bacteria</taxon>
        <taxon>Bacillati</taxon>
        <taxon>Actinomycetota</taxon>
        <taxon>Actinomycetes</taxon>
        <taxon>Streptosporangiales</taxon>
        <taxon>Thermomonosporaceae</taxon>
        <taxon>Actinomadura</taxon>
    </lineage>
</organism>
<dbReference type="InterPro" id="IPR003033">
    <property type="entry name" value="SCP2_sterol-bd_dom"/>
</dbReference>
<dbReference type="EMBL" id="WUTW01000004">
    <property type="protein sequence ID" value="MXQ66306.1"/>
    <property type="molecule type" value="Genomic_DNA"/>
</dbReference>
<accession>A0A6I4WEM3</accession>
<evidence type="ECO:0000313" key="2">
    <source>
        <dbReference type="EMBL" id="MXQ66306.1"/>
    </source>
</evidence>
<dbReference type="Gene3D" id="3.30.1050.10">
    <property type="entry name" value="SCP2 sterol-binding domain"/>
    <property type="match status" value="1"/>
</dbReference>
<name>A0A6I4WEM3_9ACTN</name>
<dbReference type="InterPro" id="IPR036527">
    <property type="entry name" value="SCP2_sterol-bd_dom_sf"/>
</dbReference>
<protein>
    <recommendedName>
        <fullName evidence="1">SCP2 domain-containing protein</fullName>
    </recommendedName>
</protein>
<feature type="domain" description="SCP2" evidence="1">
    <location>
        <begin position="63"/>
        <end position="143"/>
    </location>
</feature>
<comment type="caution">
    <text evidence="2">The sequence shown here is derived from an EMBL/GenBank/DDBJ whole genome shotgun (WGS) entry which is preliminary data.</text>
</comment>